<comment type="subunit">
    <text evidence="4">Component of the RNA polymerase III (Pol III) complex.</text>
</comment>
<comment type="caution">
    <text evidence="6">The sequence shown here is derived from an EMBL/GenBank/DDBJ whole genome shotgun (WGS) entry which is preliminary data.</text>
</comment>
<protein>
    <recommendedName>
        <fullName evidence="4">DNA-directed RNA polymerase III subunit</fullName>
    </recommendedName>
</protein>
<comment type="similarity">
    <text evidence="2 4">Belongs to the eukaryotic RPC7 RNA polymerase subunit family.</text>
</comment>
<dbReference type="EMBL" id="JABCIY010000219">
    <property type="protein sequence ID" value="KAF7187793.1"/>
    <property type="molecule type" value="Genomic_DNA"/>
</dbReference>
<dbReference type="Pfam" id="PF11705">
    <property type="entry name" value="RNA_pol_3_Rpc31"/>
    <property type="match status" value="1"/>
</dbReference>
<comment type="function">
    <text evidence="4">DNA-dependent RNA polymerase catalyzes the transcription of DNA into RNA using the four ribonucleoside triphosphates as substrates. Specific peripheric component of RNA polymerase III which synthesizes small RNAs, such as 5S rRNA and tRNAs.</text>
</comment>
<feature type="region of interest" description="Disordered" evidence="5">
    <location>
        <begin position="79"/>
        <end position="119"/>
    </location>
</feature>
<feature type="region of interest" description="Disordered" evidence="5">
    <location>
        <begin position="131"/>
        <end position="243"/>
    </location>
</feature>
<dbReference type="OrthoDB" id="5377312at2759"/>
<dbReference type="GO" id="GO:0006383">
    <property type="term" value="P:transcription by RNA polymerase III"/>
    <property type="evidence" value="ECO:0007669"/>
    <property type="project" value="UniProtKB-UniRule"/>
</dbReference>
<dbReference type="InterPro" id="IPR024661">
    <property type="entry name" value="RNA_pol_III_Rpc31"/>
</dbReference>
<dbReference type="GO" id="GO:0005666">
    <property type="term" value="C:RNA polymerase III complex"/>
    <property type="evidence" value="ECO:0007669"/>
    <property type="project" value="UniProtKB-UniRule"/>
</dbReference>
<organism evidence="6 7">
    <name type="scientific">Pseudocercospora fuligena</name>
    <dbReference type="NCBI Taxonomy" id="685502"/>
    <lineage>
        <taxon>Eukaryota</taxon>
        <taxon>Fungi</taxon>
        <taxon>Dikarya</taxon>
        <taxon>Ascomycota</taxon>
        <taxon>Pezizomycotina</taxon>
        <taxon>Dothideomycetes</taxon>
        <taxon>Dothideomycetidae</taxon>
        <taxon>Mycosphaerellales</taxon>
        <taxon>Mycosphaerellaceae</taxon>
        <taxon>Pseudocercospora</taxon>
    </lineage>
</organism>
<dbReference type="AlphaFoldDB" id="A0A8H6RB51"/>
<dbReference type="Proteomes" id="UP000660729">
    <property type="component" value="Unassembled WGS sequence"/>
</dbReference>
<dbReference type="PIRSF" id="PIRSF000777">
    <property type="entry name" value="RNA_polIII_C31"/>
    <property type="match status" value="1"/>
</dbReference>
<gene>
    <name evidence="6" type="ORF">HII31_10693</name>
</gene>
<reference evidence="6" key="1">
    <citation type="submission" date="2020-04" db="EMBL/GenBank/DDBJ databases">
        <title>Draft genome resource of the tomato pathogen Pseudocercospora fuligena.</title>
        <authorList>
            <person name="Zaccaron A."/>
        </authorList>
    </citation>
    <scope>NUCLEOTIDE SEQUENCE</scope>
    <source>
        <strain evidence="6">PF001</strain>
    </source>
</reference>
<dbReference type="PANTHER" id="PTHR15367:SF2">
    <property type="entry name" value="DNA-DIRECTED RNA POLYMERASE III SUBUNIT"/>
    <property type="match status" value="1"/>
</dbReference>
<keyword evidence="7" id="KW-1185">Reference proteome</keyword>
<name>A0A8H6RB51_9PEZI</name>
<sequence length="243" mass="27723">MSRGPGGAGRMGGKDLPFEVDADLENQIAQYRADQVDDEDWLRTLYPEMKVRQPPPPTAWERQRVADYRELRRLRREGSFFIDNPQTGKRNPADFNAFEDQPTFNNKKQKRSTGLPNLKKTVMLREFLPDELKDLAPSDDEEEEARQSRVQSQMSQIKKKRVDKLAQFDEGADDDTAAADKDDDDEADENEERDEDGIDIPEDDDFSEDEDDLGNDYNAEKYFDDGDGIDDEGGDDGGGEDAW</sequence>
<feature type="compositionally biased region" description="Acidic residues" evidence="5">
    <location>
        <begin position="225"/>
        <end position="243"/>
    </location>
</feature>
<dbReference type="PANTHER" id="PTHR15367">
    <property type="entry name" value="DNA-DIRECTED RNA POLYMERASE III"/>
    <property type="match status" value="1"/>
</dbReference>
<evidence type="ECO:0000256" key="2">
    <source>
        <dbReference type="ARBA" id="ARBA00008352"/>
    </source>
</evidence>
<evidence type="ECO:0000256" key="1">
    <source>
        <dbReference type="ARBA" id="ARBA00004123"/>
    </source>
</evidence>
<evidence type="ECO:0000313" key="6">
    <source>
        <dbReference type="EMBL" id="KAF7187793.1"/>
    </source>
</evidence>
<accession>A0A8H6RB51</accession>
<comment type="subcellular location">
    <subcellularLocation>
        <location evidence="1 4">Nucleus</location>
    </subcellularLocation>
</comment>
<evidence type="ECO:0000256" key="5">
    <source>
        <dbReference type="SAM" id="MobiDB-lite"/>
    </source>
</evidence>
<evidence type="ECO:0000256" key="4">
    <source>
        <dbReference type="PIRNR" id="PIRNR000777"/>
    </source>
</evidence>
<feature type="compositionally biased region" description="Acidic residues" evidence="5">
    <location>
        <begin position="170"/>
        <end position="214"/>
    </location>
</feature>
<evidence type="ECO:0000313" key="7">
    <source>
        <dbReference type="Proteomes" id="UP000660729"/>
    </source>
</evidence>
<proteinExistence type="inferred from homology"/>
<keyword evidence="3 4" id="KW-0539">Nucleus</keyword>
<evidence type="ECO:0000256" key="3">
    <source>
        <dbReference type="ARBA" id="ARBA00023242"/>
    </source>
</evidence>